<protein>
    <submittedName>
        <fullName evidence="1">Uncharacterized protein</fullName>
    </submittedName>
</protein>
<dbReference type="Proteomes" id="UP000229132">
    <property type="component" value="Unassembled WGS sequence"/>
</dbReference>
<dbReference type="AlphaFoldDB" id="A0A2J0ME94"/>
<dbReference type="EMBL" id="PFOX01000019">
    <property type="protein sequence ID" value="PIZ86131.1"/>
    <property type="molecule type" value="Genomic_DNA"/>
</dbReference>
<name>A0A2J0ME94_9BACT</name>
<evidence type="ECO:0000313" key="2">
    <source>
        <dbReference type="Proteomes" id="UP000229132"/>
    </source>
</evidence>
<comment type="caution">
    <text evidence="1">The sequence shown here is derived from an EMBL/GenBank/DDBJ whole genome shotgun (WGS) entry which is preliminary data.</text>
</comment>
<organism evidence="1 2">
    <name type="scientific">Candidatus Nomurabacteria bacterium CG_4_10_14_0_2_um_filter_33_9</name>
    <dbReference type="NCBI Taxonomy" id="1974728"/>
    <lineage>
        <taxon>Bacteria</taxon>
        <taxon>Candidatus Nomuraibacteriota</taxon>
    </lineage>
</organism>
<gene>
    <name evidence="1" type="ORF">COX94_00995</name>
</gene>
<evidence type="ECO:0000313" key="1">
    <source>
        <dbReference type="EMBL" id="PIZ86131.1"/>
    </source>
</evidence>
<proteinExistence type="predicted"/>
<accession>A0A2J0ME94</accession>
<reference evidence="2" key="1">
    <citation type="submission" date="2017-09" db="EMBL/GenBank/DDBJ databases">
        <title>Depth-based differentiation of microbial function through sediment-hosted aquifers and enrichment of novel symbionts in the deep terrestrial subsurface.</title>
        <authorList>
            <person name="Probst A.J."/>
            <person name="Ladd B."/>
            <person name="Jarett J.K."/>
            <person name="Geller-Mcgrath D.E."/>
            <person name="Sieber C.M.K."/>
            <person name="Emerson J.B."/>
            <person name="Anantharaman K."/>
            <person name="Thomas B.C."/>
            <person name="Malmstrom R."/>
            <person name="Stieglmeier M."/>
            <person name="Klingl A."/>
            <person name="Woyke T."/>
            <person name="Ryan C.M."/>
            <person name="Banfield J.F."/>
        </authorList>
    </citation>
    <scope>NUCLEOTIDE SEQUENCE [LARGE SCALE GENOMIC DNA]</scope>
</reference>
<sequence length="91" mass="9964">MTTLAVKEDFANSRAGKESWGTVVNSVGCKNCGKLAIRTVDFDLIGDPWFIPICSGHACYLAVIEHVKVEMIRLGRDIDLNTFTINGFGKS</sequence>